<dbReference type="InterPro" id="IPR015590">
    <property type="entry name" value="Aldehyde_DH_dom"/>
</dbReference>
<proteinExistence type="inferred from homology"/>
<dbReference type="InterPro" id="IPR016160">
    <property type="entry name" value="Ald_DH_CS_CYS"/>
</dbReference>
<dbReference type="InterPro" id="IPR016162">
    <property type="entry name" value="Ald_DH_N"/>
</dbReference>
<dbReference type="Pfam" id="PF00171">
    <property type="entry name" value="Aldedh"/>
    <property type="match status" value="1"/>
</dbReference>
<feature type="active site" evidence="3">
    <location>
        <position position="204"/>
    </location>
</feature>
<accession>G4TAC7</accession>
<dbReference type="eggNOG" id="KOG2450">
    <property type="taxonomic scope" value="Eukaryota"/>
</dbReference>
<dbReference type="SUPFAM" id="SSF53720">
    <property type="entry name" value="ALDH-like"/>
    <property type="match status" value="1"/>
</dbReference>
<dbReference type="InterPro" id="IPR016163">
    <property type="entry name" value="Ald_DH_C"/>
</dbReference>
<dbReference type="OMA" id="WMPFAGR"/>
<evidence type="ECO:0000256" key="2">
    <source>
        <dbReference type="ARBA" id="ARBA00023002"/>
    </source>
</evidence>
<dbReference type="Proteomes" id="UP000007148">
    <property type="component" value="Unassembled WGS sequence"/>
</dbReference>
<feature type="domain" description="Aldehyde dehydrogenase" evidence="5">
    <location>
        <begin position="47"/>
        <end position="419"/>
    </location>
</feature>
<dbReference type="GO" id="GO:0016620">
    <property type="term" value="F:oxidoreductase activity, acting on the aldehyde or oxo group of donors, NAD or NADP as acceptor"/>
    <property type="evidence" value="ECO:0007669"/>
    <property type="project" value="InterPro"/>
</dbReference>
<evidence type="ECO:0000313" key="6">
    <source>
        <dbReference type="EMBL" id="CCA68277.1"/>
    </source>
</evidence>
<evidence type="ECO:0000256" key="4">
    <source>
        <dbReference type="RuleBase" id="RU003345"/>
    </source>
</evidence>
<sequence length="427" mass="46265">MASSQTTIIPHSQKPFVTREYPSEDELNAIIAAAADAQNSWSKTALPLSQTPGELRGFVDRANYLLSIAESCLQDIPLTESDKPGFRRYIRRVPYGVAFLIVPWNYPYLTTVNSLIPALLAGNTALLKPSPQTPLTAERISEAFQRAGLPENVLQVVHLSPELVKYACRHPSVKYISFTGSVSGGRDIDQAAAASGDFKTVGLELGGKDPAYVRADANVDYAVAELVDGALFNSGQSCCAVERIYVHEAIFDEFTRKFVDLVKTYKLGDPTESGISLGPVVSVASAKRIRDQVQRAVAAGAKPLIPEELFPVAKSEQFLAMDVVTEETFGPIAPIMKVSGDEEAVQLMNDSKYGLTASVWTTDEAAFESLVDKIDAGTVFSNRCDYLDPALAWTGVKHSGRGISLSKYGFDQVTRAKSVHIKTSPPP</sequence>
<comment type="caution">
    <text evidence="6">The sequence shown here is derived from an EMBL/GenBank/DDBJ whole genome shotgun (WGS) entry which is preliminary data.</text>
</comment>
<dbReference type="CDD" id="cd07102">
    <property type="entry name" value="ALDH_EDX86601"/>
    <property type="match status" value="1"/>
</dbReference>
<organism evidence="6 7">
    <name type="scientific">Serendipita indica (strain DSM 11827)</name>
    <name type="common">Root endophyte fungus</name>
    <name type="synonym">Piriformospora indica</name>
    <dbReference type="NCBI Taxonomy" id="1109443"/>
    <lineage>
        <taxon>Eukaryota</taxon>
        <taxon>Fungi</taxon>
        <taxon>Dikarya</taxon>
        <taxon>Basidiomycota</taxon>
        <taxon>Agaricomycotina</taxon>
        <taxon>Agaricomycetes</taxon>
        <taxon>Sebacinales</taxon>
        <taxon>Serendipitaceae</taxon>
        <taxon>Serendipita</taxon>
    </lineage>
</organism>
<dbReference type="PROSITE" id="PS00687">
    <property type="entry name" value="ALDEHYDE_DEHYDR_GLU"/>
    <property type="match status" value="1"/>
</dbReference>
<evidence type="ECO:0000256" key="3">
    <source>
        <dbReference type="PROSITE-ProRule" id="PRU10007"/>
    </source>
</evidence>
<dbReference type="AlphaFoldDB" id="G4TAC7"/>
<name>G4TAC7_SERID</name>
<dbReference type="EMBL" id="CAFZ01000029">
    <property type="protein sequence ID" value="CCA68277.1"/>
    <property type="molecule type" value="Genomic_DNA"/>
</dbReference>
<dbReference type="InterPro" id="IPR016161">
    <property type="entry name" value="Ald_DH/histidinol_DH"/>
</dbReference>
<dbReference type="Gene3D" id="3.40.309.10">
    <property type="entry name" value="Aldehyde Dehydrogenase, Chain A, domain 2"/>
    <property type="match status" value="1"/>
</dbReference>
<keyword evidence="2 4" id="KW-0560">Oxidoreductase</keyword>
<dbReference type="OrthoDB" id="310895at2759"/>
<evidence type="ECO:0000256" key="1">
    <source>
        <dbReference type="ARBA" id="ARBA00009986"/>
    </source>
</evidence>
<dbReference type="HOGENOM" id="CLU_005391_1_0_1"/>
<dbReference type="Gene3D" id="3.40.605.10">
    <property type="entry name" value="Aldehyde Dehydrogenase, Chain A, domain 1"/>
    <property type="match status" value="1"/>
</dbReference>
<evidence type="ECO:0000313" key="7">
    <source>
        <dbReference type="Proteomes" id="UP000007148"/>
    </source>
</evidence>
<reference evidence="6 7" key="1">
    <citation type="journal article" date="2011" name="PLoS Pathog.">
        <title>Endophytic Life Strategies Decoded by Genome and Transcriptome Analyses of the Mutualistic Root Symbiont Piriformospora indica.</title>
        <authorList>
            <person name="Zuccaro A."/>
            <person name="Lahrmann U."/>
            <person name="Guldener U."/>
            <person name="Langen G."/>
            <person name="Pfiffi S."/>
            <person name="Biedenkopf D."/>
            <person name="Wong P."/>
            <person name="Samans B."/>
            <person name="Grimm C."/>
            <person name="Basiewicz M."/>
            <person name="Murat C."/>
            <person name="Martin F."/>
            <person name="Kogel K.H."/>
        </authorList>
    </citation>
    <scope>NUCLEOTIDE SEQUENCE [LARGE SCALE GENOMIC DNA]</scope>
    <source>
        <strain evidence="6 7">DSM 11827</strain>
    </source>
</reference>
<dbReference type="PANTHER" id="PTHR11699">
    <property type="entry name" value="ALDEHYDE DEHYDROGENASE-RELATED"/>
    <property type="match status" value="1"/>
</dbReference>
<dbReference type="STRING" id="1109443.G4TAC7"/>
<comment type="similarity">
    <text evidence="1 4">Belongs to the aldehyde dehydrogenase family.</text>
</comment>
<evidence type="ECO:0000259" key="5">
    <source>
        <dbReference type="Pfam" id="PF00171"/>
    </source>
</evidence>
<dbReference type="InterPro" id="IPR029510">
    <property type="entry name" value="Ald_DH_CS_GLU"/>
</dbReference>
<dbReference type="FunFam" id="3.40.309.10:FF:000009">
    <property type="entry name" value="Aldehyde dehydrogenase A"/>
    <property type="match status" value="1"/>
</dbReference>
<dbReference type="InParanoid" id="G4TAC7"/>
<gene>
    <name evidence="6" type="ORF">PIIN_02141</name>
</gene>
<keyword evidence="7" id="KW-1185">Reference proteome</keyword>
<protein>
    <submittedName>
        <fullName evidence="6">Related to aldehyde dehydrogenase</fullName>
    </submittedName>
</protein>
<dbReference type="PROSITE" id="PS00070">
    <property type="entry name" value="ALDEHYDE_DEHYDR_CYS"/>
    <property type="match status" value="1"/>
</dbReference>